<accession>A0A4Z0PL79</accession>
<dbReference type="Proteomes" id="UP000297739">
    <property type="component" value="Unassembled WGS sequence"/>
</dbReference>
<name>A0A4Z0PL79_9BACT</name>
<feature type="region of interest" description="Disordered" evidence="1">
    <location>
        <begin position="22"/>
        <end position="41"/>
    </location>
</feature>
<dbReference type="RefSeq" id="WP_135497233.1">
    <property type="nucleotide sequence ID" value="NZ_SRLD01000013.1"/>
</dbReference>
<reference evidence="2 3" key="1">
    <citation type="submission" date="2019-04" db="EMBL/GenBank/DDBJ databases">
        <authorList>
            <person name="Feng G."/>
            <person name="Zhang J."/>
            <person name="Zhu H."/>
        </authorList>
    </citation>
    <scope>NUCLEOTIDE SEQUENCE [LARGE SCALE GENOMIC DNA]</scope>
    <source>
        <strain evidence="2 3">JCM 17223</strain>
    </source>
</reference>
<protein>
    <submittedName>
        <fullName evidence="2">Uncharacterized protein</fullName>
    </submittedName>
</protein>
<keyword evidence="3" id="KW-1185">Reference proteome</keyword>
<evidence type="ECO:0000313" key="3">
    <source>
        <dbReference type="Proteomes" id="UP000297739"/>
    </source>
</evidence>
<dbReference type="AlphaFoldDB" id="A0A4Z0PL79"/>
<evidence type="ECO:0000256" key="1">
    <source>
        <dbReference type="SAM" id="MobiDB-lite"/>
    </source>
</evidence>
<organism evidence="2 3">
    <name type="scientific">Hymenobacter elongatus</name>
    <dbReference type="NCBI Taxonomy" id="877208"/>
    <lineage>
        <taxon>Bacteria</taxon>
        <taxon>Pseudomonadati</taxon>
        <taxon>Bacteroidota</taxon>
        <taxon>Cytophagia</taxon>
        <taxon>Cytophagales</taxon>
        <taxon>Hymenobacteraceae</taxon>
        <taxon>Hymenobacter</taxon>
    </lineage>
</organism>
<sequence>MKNLEATSKFQFTKTTITKFTKTSTGGNAAHSDNDADTTNSSVSTLFPTIGIFTGGSGL</sequence>
<gene>
    <name evidence="2" type="ORF">E5J99_08160</name>
</gene>
<evidence type="ECO:0000313" key="2">
    <source>
        <dbReference type="EMBL" id="TGE16954.1"/>
    </source>
</evidence>
<dbReference type="EMBL" id="SRLD01000013">
    <property type="protein sequence ID" value="TGE16954.1"/>
    <property type="molecule type" value="Genomic_DNA"/>
</dbReference>
<comment type="caution">
    <text evidence="2">The sequence shown here is derived from an EMBL/GenBank/DDBJ whole genome shotgun (WGS) entry which is preliminary data.</text>
</comment>
<proteinExistence type="predicted"/>